<keyword evidence="2" id="KW-1185">Reference proteome</keyword>
<protein>
    <submittedName>
        <fullName evidence="1">Uncharacterized protein</fullName>
    </submittedName>
</protein>
<organism evidence="1 2">
    <name type="scientific">Stieleria varia</name>
    <dbReference type="NCBI Taxonomy" id="2528005"/>
    <lineage>
        <taxon>Bacteria</taxon>
        <taxon>Pseudomonadati</taxon>
        <taxon>Planctomycetota</taxon>
        <taxon>Planctomycetia</taxon>
        <taxon>Pirellulales</taxon>
        <taxon>Pirellulaceae</taxon>
        <taxon>Stieleria</taxon>
    </lineage>
</organism>
<dbReference type="EMBL" id="SJPN01000007">
    <property type="protein sequence ID" value="TWT94418.1"/>
    <property type="molecule type" value="Genomic_DNA"/>
</dbReference>
<dbReference type="Proteomes" id="UP000320176">
    <property type="component" value="Unassembled WGS sequence"/>
</dbReference>
<name>A0A5C6A545_9BACT</name>
<dbReference type="AlphaFoldDB" id="A0A5C6A545"/>
<evidence type="ECO:0000313" key="2">
    <source>
        <dbReference type="Proteomes" id="UP000320176"/>
    </source>
</evidence>
<accession>A0A5C6A545</accession>
<sequence length="68" mass="7397">MIVNIAYTVGESLNGDDDLSVLSRIIIENTDLYLTGEPRIIGAQSQENRNVLLVVTVLNAPENSPQAE</sequence>
<dbReference type="OrthoDB" id="9995297at2"/>
<dbReference type="RefSeq" id="WP_146522291.1">
    <property type="nucleotide sequence ID" value="NZ_CP151726.1"/>
</dbReference>
<evidence type="ECO:0000313" key="1">
    <source>
        <dbReference type="EMBL" id="TWT94418.1"/>
    </source>
</evidence>
<reference evidence="1 2" key="1">
    <citation type="submission" date="2019-02" db="EMBL/GenBank/DDBJ databases">
        <title>Deep-cultivation of Planctomycetes and their phenomic and genomic characterization uncovers novel biology.</title>
        <authorList>
            <person name="Wiegand S."/>
            <person name="Jogler M."/>
            <person name="Boedeker C."/>
            <person name="Pinto D."/>
            <person name="Vollmers J."/>
            <person name="Rivas-Marin E."/>
            <person name="Kohn T."/>
            <person name="Peeters S.H."/>
            <person name="Heuer A."/>
            <person name="Rast P."/>
            <person name="Oberbeckmann S."/>
            <person name="Bunk B."/>
            <person name="Jeske O."/>
            <person name="Meyerdierks A."/>
            <person name="Storesund J.E."/>
            <person name="Kallscheuer N."/>
            <person name="Luecker S."/>
            <person name="Lage O.M."/>
            <person name="Pohl T."/>
            <person name="Merkel B.J."/>
            <person name="Hornburger P."/>
            <person name="Mueller R.-W."/>
            <person name="Bruemmer F."/>
            <person name="Labrenz M."/>
            <person name="Spormann A.M."/>
            <person name="Op Den Camp H."/>
            <person name="Overmann J."/>
            <person name="Amann R."/>
            <person name="Jetten M.S.M."/>
            <person name="Mascher T."/>
            <person name="Medema M.H."/>
            <person name="Devos D.P."/>
            <person name="Kaster A.-K."/>
            <person name="Ovreas L."/>
            <person name="Rohde M."/>
            <person name="Galperin M.Y."/>
            <person name="Jogler C."/>
        </authorList>
    </citation>
    <scope>NUCLEOTIDE SEQUENCE [LARGE SCALE GENOMIC DNA]</scope>
    <source>
        <strain evidence="1 2">Pla52n</strain>
    </source>
</reference>
<proteinExistence type="predicted"/>
<comment type="caution">
    <text evidence="1">The sequence shown here is derived from an EMBL/GenBank/DDBJ whole genome shotgun (WGS) entry which is preliminary data.</text>
</comment>
<gene>
    <name evidence="1" type="ORF">Pla52n_52390</name>
</gene>